<protein>
    <submittedName>
        <fullName evidence="2">Uncharacterized protein</fullName>
    </submittedName>
</protein>
<evidence type="ECO:0000313" key="3">
    <source>
        <dbReference type="Proteomes" id="UP000799428"/>
    </source>
</evidence>
<dbReference type="InterPro" id="IPR038921">
    <property type="entry name" value="YOR389W-like"/>
</dbReference>
<feature type="compositionally biased region" description="Polar residues" evidence="1">
    <location>
        <begin position="513"/>
        <end position="522"/>
    </location>
</feature>
<sequence length="546" mass="60289">MSFFLATVPAGTQLYHGTSKNESVKGPEWLALEPEHALIFAHHDESHPEHHRERPHHGPGPEPDCDGPRPPHKRSDRQQPLLNGPPSDPVKTGYLHTYVPKHDLKLLYLDGMSAGKTSNGTLDTQDILLLNLTSDGGVMGGEHARAQGLCSFSATIWEHKIDGVLRMEGGFEIILCEFEKHLETKEIMPVGGRFVPMNEWQYQKAITQRYHGIGGGRVVLDYSNFVTALEYEELDLWDNDVISDMSMPRLTKAAPKDLLKIKDAVTEMILQSSKTESSSDEKKKKVDWQAVADALVARYSAPLHYLHTDASIRSDRNAYVSYLSTLLRPFIDNTSRNHTLETSRCISQFVPTLPLPPANPPALAHQALYSVSQHLCSTLLAASDIATRALSRSLSTAPPAGRAVALVDGLRDYLQWTSWKECKACGDEEICVVPIWPMGSHEQHREPKCQGEDEARFEGGYWGRRGMGGPPGHGGPPGEGRPPREGKFGPVHGGGKKGKGRKHGGKCMKNKNQENQGVTSVRSKVSEARLALSGWFRAGGYWRASE</sequence>
<dbReference type="EMBL" id="MU005783">
    <property type="protein sequence ID" value="KAF2704209.1"/>
    <property type="molecule type" value="Genomic_DNA"/>
</dbReference>
<feature type="compositionally biased region" description="Gly residues" evidence="1">
    <location>
        <begin position="461"/>
        <end position="478"/>
    </location>
</feature>
<feature type="compositionally biased region" description="Basic residues" evidence="1">
    <location>
        <begin position="494"/>
        <end position="509"/>
    </location>
</feature>
<feature type="region of interest" description="Disordered" evidence="1">
    <location>
        <begin position="461"/>
        <end position="522"/>
    </location>
</feature>
<dbReference type="Proteomes" id="UP000799428">
    <property type="component" value="Unassembled WGS sequence"/>
</dbReference>
<name>A0A6G1JUC0_9PLEO</name>
<organism evidence="2 3">
    <name type="scientific">Pleomassaria siparia CBS 279.74</name>
    <dbReference type="NCBI Taxonomy" id="1314801"/>
    <lineage>
        <taxon>Eukaryota</taxon>
        <taxon>Fungi</taxon>
        <taxon>Dikarya</taxon>
        <taxon>Ascomycota</taxon>
        <taxon>Pezizomycotina</taxon>
        <taxon>Dothideomycetes</taxon>
        <taxon>Pleosporomycetidae</taxon>
        <taxon>Pleosporales</taxon>
        <taxon>Pleomassariaceae</taxon>
        <taxon>Pleomassaria</taxon>
    </lineage>
</organism>
<evidence type="ECO:0000256" key="1">
    <source>
        <dbReference type="SAM" id="MobiDB-lite"/>
    </source>
</evidence>
<dbReference type="PANTHER" id="PTHR35204">
    <property type="entry name" value="YALI0A21131P"/>
    <property type="match status" value="1"/>
</dbReference>
<proteinExistence type="predicted"/>
<reference evidence="2" key="1">
    <citation type="journal article" date="2020" name="Stud. Mycol.">
        <title>101 Dothideomycetes genomes: a test case for predicting lifestyles and emergence of pathogens.</title>
        <authorList>
            <person name="Haridas S."/>
            <person name="Albert R."/>
            <person name="Binder M."/>
            <person name="Bloem J."/>
            <person name="Labutti K."/>
            <person name="Salamov A."/>
            <person name="Andreopoulos B."/>
            <person name="Baker S."/>
            <person name="Barry K."/>
            <person name="Bills G."/>
            <person name="Bluhm B."/>
            <person name="Cannon C."/>
            <person name="Castanera R."/>
            <person name="Culley D."/>
            <person name="Daum C."/>
            <person name="Ezra D."/>
            <person name="Gonzalez J."/>
            <person name="Henrissat B."/>
            <person name="Kuo A."/>
            <person name="Liang C."/>
            <person name="Lipzen A."/>
            <person name="Lutzoni F."/>
            <person name="Magnuson J."/>
            <person name="Mondo S."/>
            <person name="Nolan M."/>
            <person name="Ohm R."/>
            <person name="Pangilinan J."/>
            <person name="Park H.-J."/>
            <person name="Ramirez L."/>
            <person name="Alfaro M."/>
            <person name="Sun H."/>
            <person name="Tritt A."/>
            <person name="Yoshinaga Y."/>
            <person name="Zwiers L.-H."/>
            <person name="Turgeon B."/>
            <person name="Goodwin S."/>
            <person name="Spatafora J."/>
            <person name="Crous P."/>
            <person name="Grigoriev I."/>
        </authorList>
    </citation>
    <scope>NUCLEOTIDE SEQUENCE</scope>
    <source>
        <strain evidence="2">CBS 279.74</strain>
    </source>
</reference>
<evidence type="ECO:0000313" key="2">
    <source>
        <dbReference type="EMBL" id="KAF2704209.1"/>
    </source>
</evidence>
<dbReference type="OrthoDB" id="10261782at2759"/>
<dbReference type="AlphaFoldDB" id="A0A6G1JUC0"/>
<accession>A0A6G1JUC0</accession>
<dbReference type="PANTHER" id="PTHR35204:SF1">
    <property type="entry name" value="ENTEROTOXIN"/>
    <property type="match status" value="1"/>
</dbReference>
<feature type="region of interest" description="Disordered" evidence="1">
    <location>
        <begin position="44"/>
        <end position="93"/>
    </location>
</feature>
<keyword evidence="3" id="KW-1185">Reference proteome</keyword>
<gene>
    <name evidence="2" type="ORF">K504DRAFT_442252</name>
</gene>